<name>A0ABR9UTC8_9CHRO</name>
<reference evidence="1 2" key="1">
    <citation type="submission" date="2020-10" db="EMBL/GenBank/DDBJ databases">
        <authorList>
            <person name="Castelo-Branco R."/>
            <person name="Eusebio N."/>
            <person name="Adriana R."/>
            <person name="Vieira A."/>
            <person name="Brugerolle De Fraissinette N."/>
            <person name="Rezende De Castro R."/>
            <person name="Schneider M.P."/>
            <person name="Vasconcelos V."/>
            <person name="Leao P.N."/>
        </authorList>
    </citation>
    <scope>NUCLEOTIDE SEQUENCE [LARGE SCALE GENOMIC DNA]</scope>
    <source>
        <strain evidence="1 2">LEGE 06123</strain>
    </source>
</reference>
<dbReference type="RefSeq" id="WP_193932668.1">
    <property type="nucleotide sequence ID" value="NZ_CAWPMZ010000065.1"/>
</dbReference>
<dbReference type="Proteomes" id="UP000651156">
    <property type="component" value="Unassembled WGS sequence"/>
</dbReference>
<dbReference type="PROSITE" id="PS51257">
    <property type="entry name" value="PROKAR_LIPOPROTEIN"/>
    <property type="match status" value="1"/>
</dbReference>
<proteinExistence type="predicted"/>
<protein>
    <submittedName>
        <fullName evidence="1">Uncharacterized protein</fullName>
    </submittedName>
</protein>
<accession>A0ABR9UTC8</accession>
<gene>
    <name evidence="1" type="ORF">IQ230_14480</name>
</gene>
<comment type="caution">
    <text evidence="1">The sequence shown here is derived from an EMBL/GenBank/DDBJ whole genome shotgun (WGS) entry which is preliminary data.</text>
</comment>
<dbReference type="EMBL" id="JADEWN010000034">
    <property type="protein sequence ID" value="MBE9191531.1"/>
    <property type="molecule type" value="Genomic_DNA"/>
</dbReference>
<organism evidence="1 2">
    <name type="scientific">Gloeocapsopsis crepidinum LEGE 06123</name>
    <dbReference type="NCBI Taxonomy" id="588587"/>
    <lineage>
        <taxon>Bacteria</taxon>
        <taxon>Bacillati</taxon>
        <taxon>Cyanobacteriota</taxon>
        <taxon>Cyanophyceae</taxon>
        <taxon>Oscillatoriophycideae</taxon>
        <taxon>Chroococcales</taxon>
        <taxon>Chroococcaceae</taxon>
        <taxon>Gloeocapsopsis</taxon>
    </lineage>
</organism>
<evidence type="ECO:0000313" key="1">
    <source>
        <dbReference type="EMBL" id="MBE9191531.1"/>
    </source>
</evidence>
<keyword evidence="2" id="KW-1185">Reference proteome</keyword>
<evidence type="ECO:0000313" key="2">
    <source>
        <dbReference type="Proteomes" id="UP000651156"/>
    </source>
</evidence>
<sequence>MKNLKTKFVVIGSLGLIFLGACNNSNQVANPDNSPAAVNNSADAMPQGDTTHAAIPQAGGQVIESGPYHLEFVHAAEPNGTHLDFYLQSGDNHEPIPDANVTAQVQLPDGNPKTLNMNYDAAGKHYTAMLPEQASGEYKIAILSEVNGEKVNGRFAFKR</sequence>